<dbReference type="PROSITE" id="PS01359">
    <property type="entry name" value="ZF_PHD_1"/>
    <property type="match status" value="1"/>
</dbReference>
<sequence>MQWKKRLKGAINDARNEITKIISASLEKDKEQYYVRRNISENDFRELNDLKCAICNKFDVEAVNRLIECNVCQALYHRECYTPRIVWSELNDDKWTCRKCELKENFSSVLSTTSSVTGRTRTPLEDATIFSRSDNNSQISEKKNVCVGTRVASTKTKATKRMTAAETVVSRVPFTRSCVKKSIVSKNTITRAEKRIINMKKKAVKLQEQRKMP</sequence>
<dbReference type="Pfam" id="PF00628">
    <property type="entry name" value="PHD"/>
    <property type="match status" value="1"/>
</dbReference>
<dbReference type="Gene3D" id="3.30.40.10">
    <property type="entry name" value="Zinc/RING finger domain, C3HC4 (zinc finger)"/>
    <property type="match status" value="1"/>
</dbReference>
<evidence type="ECO:0000313" key="6">
    <source>
        <dbReference type="Proteomes" id="UP000192223"/>
    </source>
</evidence>
<keyword evidence="6" id="KW-1185">Reference proteome</keyword>
<evidence type="ECO:0000259" key="5">
    <source>
        <dbReference type="PROSITE" id="PS50016"/>
    </source>
</evidence>
<evidence type="ECO:0000256" key="4">
    <source>
        <dbReference type="PROSITE-ProRule" id="PRU00146"/>
    </source>
</evidence>
<dbReference type="OrthoDB" id="5846437at2759"/>
<dbReference type="PROSITE" id="PS50016">
    <property type="entry name" value="ZF_PHD_2"/>
    <property type="match status" value="1"/>
</dbReference>
<dbReference type="InterPro" id="IPR019786">
    <property type="entry name" value="Zinc_finger_PHD-type_CS"/>
</dbReference>
<dbReference type="GO" id="GO:0008270">
    <property type="term" value="F:zinc ion binding"/>
    <property type="evidence" value="ECO:0007669"/>
    <property type="project" value="UniProtKB-KW"/>
</dbReference>
<evidence type="ECO:0000256" key="3">
    <source>
        <dbReference type="ARBA" id="ARBA00022833"/>
    </source>
</evidence>
<dbReference type="InterPro" id="IPR013083">
    <property type="entry name" value="Znf_RING/FYVE/PHD"/>
</dbReference>
<keyword evidence="3" id="KW-0862">Zinc</keyword>
<dbReference type="RefSeq" id="XP_025837180.1">
    <property type="nucleotide sequence ID" value="XM_025981395.1"/>
</dbReference>
<dbReference type="Proteomes" id="UP000192223">
    <property type="component" value="Unplaced"/>
</dbReference>
<feature type="domain" description="PHD-type" evidence="5">
    <location>
        <begin position="49"/>
        <end position="103"/>
    </location>
</feature>
<evidence type="ECO:0000256" key="2">
    <source>
        <dbReference type="ARBA" id="ARBA00022771"/>
    </source>
</evidence>
<protein>
    <submittedName>
        <fullName evidence="7">Uncharacterized protein LOC112906710</fullName>
    </submittedName>
</protein>
<dbReference type="SMART" id="SM00249">
    <property type="entry name" value="PHD"/>
    <property type="match status" value="1"/>
</dbReference>
<dbReference type="AlphaFoldDB" id="A0A7F5RMY2"/>
<dbReference type="InterPro" id="IPR011011">
    <property type="entry name" value="Znf_FYVE_PHD"/>
</dbReference>
<dbReference type="GeneID" id="112906710"/>
<dbReference type="InterPro" id="IPR019787">
    <property type="entry name" value="Znf_PHD-finger"/>
</dbReference>
<dbReference type="InterPro" id="IPR001965">
    <property type="entry name" value="Znf_PHD"/>
</dbReference>
<dbReference type="SUPFAM" id="SSF57903">
    <property type="entry name" value="FYVE/PHD zinc finger"/>
    <property type="match status" value="1"/>
</dbReference>
<keyword evidence="1" id="KW-0479">Metal-binding</keyword>
<reference evidence="7" key="1">
    <citation type="submission" date="2025-08" db="UniProtKB">
        <authorList>
            <consortium name="RefSeq"/>
        </authorList>
    </citation>
    <scope>IDENTIFICATION</scope>
    <source>
        <tissue evidence="7">Entire body</tissue>
    </source>
</reference>
<evidence type="ECO:0000256" key="1">
    <source>
        <dbReference type="ARBA" id="ARBA00022723"/>
    </source>
</evidence>
<name>A0A7F5RMY2_AGRPL</name>
<gene>
    <name evidence="7" type="primary">LOC112906710</name>
</gene>
<dbReference type="InParanoid" id="A0A7F5RMY2"/>
<accession>A0A7F5RMY2</accession>
<proteinExistence type="predicted"/>
<organism evidence="6 7">
    <name type="scientific">Agrilus planipennis</name>
    <name type="common">Emerald ash borer</name>
    <name type="synonym">Agrilus marcopoli</name>
    <dbReference type="NCBI Taxonomy" id="224129"/>
    <lineage>
        <taxon>Eukaryota</taxon>
        <taxon>Metazoa</taxon>
        <taxon>Ecdysozoa</taxon>
        <taxon>Arthropoda</taxon>
        <taxon>Hexapoda</taxon>
        <taxon>Insecta</taxon>
        <taxon>Pterygota</taxon>
        <taxon>Neoptera</taxon>
        <taxon>Endopterygota</taxon>
        <taxon>Coleoptera</taxon>
        <taxon>Polyphaga</taxon>
        <taxon>Elateriformia</taxon>
        <taxon>Buprestoidea</taxon>
        <taxon>Buprestidae</taxon>
        <taxon>Agrilinae</taxon>
        <taxon>Agrilus</taxon>
    </lineage>
</organism>
<keyword evidence="2 4" id="KW-0863">Zinc-finger</keyword>
<dbReference type="KEGG" id="apln:112906710"/>
<evidence type="ECO:0000313" key="7">
    <source>
        <dbReference type="RefSeq" id="XP_025837180.1"/>
    </source>
</evidence>